<comment type="caution">
    <text evidence="1">The sequence shown here is derived from an EMBL/GenBank/DDBJ whole genome shotgun (WGS) entry which is preliminary data.</text>
</comment>
<accession>A0ABS1VC03</accession>
<dbReference type="RefSeq" id="WP_202828941.1">
    <property type="nucleotide sequence ID" value="NZ_JAEUXJ010000029.1"/>
</dbReference>
<name>A0ABS1VC03_9PROT</name>
<sequence length="66" mass="7395">MALEAERTRLRPQAERVPVLEAEVAALRDAVTREAARAEHAEAVLASWLASGPLRRAWTAFWRARS</sequence>
<evidence type="ECO:0000313" key="1">
    <source>
        <dbReference type="EMBL" id="MBL6459209.1"/>
    </source>
</evidence>
<dbReference type="Proteomes" id="UP000606490">
    <property type="component" value="Unassembled WGS sequence"/>
</dbReference>
<dbReference type="EMBL" id="JAEUXJ010000029">
    <property type="protein sequence ID" value="MBL6459209.1"/>
    <property type="molecule type" value="Genomic_DNA"/>
</dbReference>
<evidence type="ECO:0000313" key="2">
    <source>
        <dbReference type="Proteomes" id="UP000606490"/>
    </source>
</evidence>
<keyword evidence="2" id="KW-1185">Reference proteome</keyword>
<protein>
    <submittedName>
        <fullName evidence="1">Uncharacterized protein</fullName>
    </submittedName>
</protein>
<proteinExistence type="predicted"/>
<gene>
    <name evidence="1" type="ORF">JMJ55_28200</name>
</gene>
<reference evidence="1 2" key="1">
    <citation type="submission" date="2021-01" db="EMBL/GenBank/DDBJ databases">
        <title>Belnapia mucosa sp. nov. and Belnapia arida sp. nov., isolated from the Tabernas Desert (Almeria, Spain).</title>
        <authorList>
            <person name="Molina-Menor E."/>
            <person name="Vidal-Verdu A."/>
            <person name="Calonge A."/>
            <person name="Satari L."/>
            <person name="Pereto Magraner J."/>
            <person name="Porcar Miralles M."/>
        </authorList>
    </citation>
    <scope>NUCLEOTIDE SEQUENCE [LARGE SCALE GENOMIC DNA]</scope>
    <source>
        <strain evidence="1 2">T6</strain>
    </source>
</reference>
<organism evidence="1 2">
    <name type="scientific">Belnapia mucosa</name>
    <dbReference type="NCBI Taxonomy" id="2804532"/>
    <lineage>
        <taxon>Bacteria</taxon>
        <taxon>Pseudomonadati</taxon>
        <taxon>Pseudomonadota</taxon>
        <taxon>Alphaproteobacteria</taxon>
        <taxon>Acetobacterales</taxon>
        <taxon>Roseomonadaceae</taxon>
        <taxon>Belnapia</taxon>
    </lineage>
</organism>